<keyword evidence="4 5" id="KW-0234">DNA repair</keyword>
<dbReference type="InterPro" id="IPR036995">
    <property type="entry name" value="MPG_sf"/>
</dbReference>
<sequence length="203" mass="22760">MNFWFDTSLTTQDVAQQLLGCLLIKETEEGLTSGFIVETEAYLGEIDKAAHSYGLRRTPRLVPMYQSAGTIYIYTMHTHHMLNIITKEPDNPQGVLVRAIEPFQGISLMEERRGRFGVELTNGPGKLTKAMNINKEDNGTSIGASPLYLSSKERKMPKKILSTPRIGIPNKGKWTEEPLRYIVEGNPYTTKAKKKAVSNSGWI</sequence>
<dbReference type="GO" id="GO:0006284">
    <property type="term" value="P:base-excision repair"/>
    <property type="evidence" value="ECO:0007669"/>
    <property type="project" value="InterPro"/>
</dbReference>
<dbReference type="FunFam" id="3.10.300.10:FF:000001">
    <property type="entry name" value="Putative 3-methyladenine DNA glycosylase"/>
    <property type="match status" value="1"/>
</dbReference>
<name>A0A1I3BZ80_9LACT</name>
<evidence type="ECO:0000256" key="1">
    <source>
        <dbReference type="ARBA" id="ARBA00009232"/>
    </source>
</evidence>
<gene>
    <name evidence="6" type="ORF">SAMN04489868_11142</name>
</gene>
<dbReference type="HAMAP" id="MF_00527">
    <property type="entry name" value="3MGH"/>
    <property type="match status" value="1"/>
</dbReference>
<evidence type="ECO:0000256" key="4">
    <source>
        <dbReference type="ARBA" id="ARBA00023204"/>
    </source>
</evidence>
<dbReference type="EMBL" id="FOQE01000011">
    <property type="protein sequence ID" value="SFH67688.1"/>
    <property type="molecule type" value="Genomic_DNA"/>
</dbReference>
<dbReference type="Gene3D" id="3.10.300.10">
    <property type="entry name" value="Methylpurine-DNA glycosylase (MPG)"/>
    <property type="match status" value="1"/>
</dbReference>
<dbReference type="RefSeq" id="WP_092092025.1">
    <property type="nucleotide sequence ID" value="NZ_FOQE01000011.1"/>
</dbReference>
<evidence type="ECO:0000256" key="2">
    <source>
        <dbReference type="ARBA" id="ARBA00022763"/>
    </source>
</evidence>
<accession>A0A1I3BZ80</accession>
<protein>
    <recommendedName>
        <fullName evidence="5">Putative 3-methyladenine DNA glycosylase</fullName>
        <ecNumber evidence="5">3.2.2.-</ecNumber>
    </recommendedName>
</protein>
<comment type="similarity">
    <text evidence="1 5">Belongs to the DNA glycosylase MPG family.</text>
</comment>
<reference evidence="6 7" key="1">
    <citation type="submission" date="2016-10" db="EMBL/GenBank/DDBJ databases">
        <authorList>
            <person name="de Groot N.N."/>
        </authorList>
    </citation>
    <scope>NUCLEOTIDE SEQUENCE [LARGE SCALE GENOMIC DNA]</scope>
    <source>
        <strain evidence="6 7">DSM 27630</strain>
    </source>
</reference>
<dbReference type="CDD" id="cd00540">
    <property type="entry name" value="AAG"/>
    <property type="match status" value="1"/>
</dbReference>
<dbReference type="PANTHER" id="PTHR10429:SF0">
    <property type="entry name" value="DNA-3-METHYLADENINE GLYCOSYLASE"/>
    <property type="match status" value="1"/>
</dbReference>
<dbReference type="InterPro" id="IPR011034">
    <property type="entry name" value="Formyl_transferase-like_C_sf"/>
</dbReference>
<dbReference type="NCBIfam" id="TIGR00567">
    <property type="entry name" value="3mg"/>
    <property type="match status" value="1"/>
</dbReference>
<dbReference type="InterPro" id="IPR003180">
    <property type="entry name" value="MPG"/>
</dbReference>
<dbReference type="Pfam" id="PF02245">
    <property type="entry name" value="Pur_DNA_glyco"/>
    <property type="match status" value="1"/>
</dbReference>
<dbReference type="SUPFAM" id="SSF50486">
    <property type="entry name" value="FMT C-terminal domain-like"/>
    <property type="match status" value="1"/>
</dbReference>
<dbReference type="EC" id="3.2.2.-" evidence="5"/>
<keyword evidence="3 5" id="KW-0378">Hydrolase</keyword>
<evidence type="ECO:0000256" key="5">
    <source>
        <dbReference type="HAMAP-Rule" id="MF_00527"/>
    </source>
</evidence>
<dbReference type="GO" id="GO:0003905">
    <property type="term" value="F:alkylbase DNA N-glycosylase activity"/>
    <property type="evidence" value="ECO:0007669"/>
    <property type="project" value="InterPro"/>
</dbReference>
<keyword evidence="2 5" id="KW-0227">DNA damage</keyword>
<evidence type="ECO:0000256" key="3">
    <source>
        <dbReference type="ARBA" id="ARBA00022801"/>
    </source>
</evidence>
<dbReference type="GO" id="GO:0003677">
    <property type="term" value="F:DNA binding"/>
    <property type="evidence" value="ECO:0007669"/>
    <property type="project" value="InterPro"/>
</dbReference>
<evidence type="ECO:0000313" key="6">
    <source>
        <dbReference type="EMBL" id="SFH67688.1"/>
    </source>
</evidence>
<proteinExistence type="inferred from homology"/>
<dbReference type="Proteomes" id="UP000198668">
    <property type="component" value="Unassembled WGS sequence"/>
</dbReference>
<evidence type="ECO:0000313" key="7">
    <source>
        <dbReference type="Proteomes" id="UP000198668"/>
    </source>
</evidence>
<dbReference type="PANTHER" id="PTHR10429">
    <property type="entry name" value="DNA-3-METHYLADENINE GLYCOSYLASE"/>
    <property type="match status" value="1"/>
</dbReference>
<keyword evidence="7" id="KW-1185">Reference proteome</keyword>
<dbReference type="AlphaFoldDB" id="A0A1I3BZ80"/>
<organism evidence="6 7">
    <name type="scientific">Pisciglobus halotolerans</name>
    <dbReference type="NCBI Taxonomy" id="745365"/>
    <lineage>
        <taxon>Bacteria</taxon>
        <taxon>Bacillati</taxon>
        <taxon>Bacillota</taxon>
        <taxon>Bacilli</taxon>
        <taxon>Lactobacillales</taxon>
        <taxon>Carnobacteriaceae</taxon>
    </lineage>
</organism>
<dbReference type="OrthoDB" id="9794313at2"/>